<keyword evidence="1" id="KW-0472">Membrane</keyword>
<reference evidence="2 3" key="1">
    <citation type="submission" date="2018-02" db="EMBL/GenBank/DDBJ databases">
        <title>Novel Leptospira species isolated from soil and water in Japan.</title>
        <authorList>
            <person name="Nakao R."/>
            <person name="Masuzawa T."/>
        </authorList>
    </citation>
    <scope>NUCLEOTIDE SEQUENCE [LARGE SCALE GENOMIC DNA]</scope>
    <source>
        <strain evidence="2 3">YH101</strain>
    </source>
</reference>
<comment type="caution">
    <text evidence="2">The sequence shown here is derived from an EMBL/GenBank/DDBJ whole genome shotgun (WGS) entry which is preliminary data.</text>
</comment>
<sequence length="134" mass="14995">MDYYETMIPKDILISLSFIITGIIHALPVYGAIGNQALEKLYGLPIQDPNLLILLRHRAILFGIVSCVCFLAAFEPNYRNLGFLIGYISVLSFLWMVWQSNGTNEKIQRVFAMDIVALLSLVVGNVFAVIPFKG</sequence>
<feature type="transmembrane region" description="Helical" evidence="1">
    <location>
        <begin position="110"/>
        <end position="132"/>
    </location>
</feature>
<feature type="transmembrane region" description="Helical" evidence="1">
    <location>
        <begin position="53"/>
        <end position="74"/>
    </location>
</feature>
<evidence type="ECO:0000313" key="2">
    <source>
        <dbReference type="EMBL" id="GBF49481.1"/>
    </source>
</evidence>
<protein>
    <recommendedName>
        <fullName evidence="4">Phosphopantetheine adenylyltransferase</fullName>
    </recommendedName>
</protein>
<gene>
    <name evidence="2" type="ORF">LPTSP4_09940</name>
</gene>
<evidence type="ECO:0000313" key="3">
    <source>
        <dbReference type="Proteomes" id="UP000245133"/>
    </source>
</evidence>
<evidence type="ECO:0008006" key="4">
    <source>
        <dbReference type="Google" id="ProtNLM"/>
    </source>
</evidence>
<feature type="transmembrane region" description="Helical" evidence="1">
    <location>
        <begin position="12"/>
        <end position="33"/>
    </location>
</feature>
<keyword evidence="3" id="KW-1185">Reference proteome</keyword>
<proteinExistence type="predicted"/>
<dbReference type="EMBL" id="BFBB01000003">
    <property type="protein sequence ID" value="GBF49481.1"/>
    <property type="molecule type" value="Genomic_DNA"/>
</dbReference>
<accession>A0A2P2DXW8</accession>
<keyword evidence="1" id="KW-0812">Transmembrane</keyword>
<feature type="transmembrane region" description="Helical" evidence="1">
    <location>
        <begin position="81"/>
        <end position="98"/>
    </location>
</feature>
<evidence type="ECO:0000256" key="1">
    <source>
        <dbReference type="SAM" id="Phobius"/>
    </source>
</evidence>
<name>A0A2P2DXW8_9LEPT</name>
<keyword evidence="1" id="KW-1133">Transmembrane helix</keyword>
<dbReference type="Proteomes" id="UP000245133">
    <property type="component" value="Unassembled WGS sequence"/>
</dbReference>
<dbReference type="AlphaFoldDB" id="A0A2P2DXW8"/>
<organism evidence="2 3">
    <name type="scientific">Leptospira ryugenii</name>
    <dbReference type="NCBI Taxonomy" id="1917863"/>
    <lineage>
        <taxon>Bacteria</taxon>
        <taxon>Pseudomonadati</taxon>
        <taxon>Spirochaetota</taxon>
        <taxon>Spirochaetia</taxon>
        <taxon>Leptospirales</taxon>
        <taxon>Leptospiraceae</taxon>
        <taxon>Leptospira</taxon>
    </lineage>
</organism>